<dbReference type="EMBL" id="DQ158856">
    <property type="protein sequence ID" value="ABA27147.1"/>
    <property type="molecule type" value="Genomic_DNA"/>
</dbReference>
<dbReference type="RefSeq" id="XP_001712759.1">
    <property type="nucleotide sequence ID" value="XM_001712707.1"/>
</dbReference>
<name>Q3LWL9_BIGNA</name>
<protein>
    <submittedName>
        <fullName evidence="1">Uncharacterized protein</fullName>
    </submittedName>
</protein>
<evidence type="ECO:0000313" key="2">
    <source>
        <dbReference type="Proteomes" id="UP000243425"/>
    </source>
</evidence>
<sequence length="229" mass="27089">MPKYKTLYKNMYKLEPPKMKVGIINKTNAQIKKKKTFLNNINYDKKVSDLNDDLQIDKINIRKWNHLSKVNQTMQKTNLIKLQNDKKNYKSHIEKESPCFSRIYKGQKVFSVYVAQHNVGEIFTIGNDIRCIMSENIKLHSYKTSDLFGTRIKANVRNINNPLFHVFPVVLEKYYNRDNSENTRFNKVSDFKRSPLVLKVKRAQIPGEILNYSGRKFHSTNYWVNFDSQ</sequence>
<proteinExistence type="predicted"/>
<keyword evidence="1" id="KW-0542">Nucleomorph</keyword>
<dbReference type="GeneID" id="5788357"/>
<evidence type="ECO:0000313" key="1">
    <source>
        <dbReference type="EMBL" id="ABA27147.1"/>
    </source>
</evidence>
<organism evidence="1 2">
    <name type="scientific">Bigelowiella natans</name>
    <name type="common">Pedinomonas minutissima</name>
    <name type="synonym">Chlorarachnion sp. (strain CCMP621)</name>
    <dbReference type="NCBI Taxonomy" id="227086"/>
    <lineage>
        <taxon>Eukaryota</taxon>
        <taxon>Sar</taxon>
        <taxon>Rhizaria</taxon>
        <taxon>Cercozoa</taxon>
        <taxon>Chlorarachniophyceae</taxon>
        <taxon>Bigelowiella</taxon>
    </lineage>
</organism>
<accession>Q3LWL9</accession>
<reference evidence="1 2" key="1">
    <citation type="journal article" date="2006" name="Proc. Natl. Acad. Sci. U.S.A.">
        <title>Complete nucleotide sequence of the chlorarachniophyte nucleomorph: nature's smallest nucleus.</title>
        <authorList>
            <person name="Gilson P.R."/>
            <person name="Su V."/>
            <person name="Slamovits C.H."/>
            <person name="Reith M.E."/>
            <person name="Keeling P.J."/>
            <person name="McFadden G.I."/>
        </authorList>
    </citation>
    <scope>NUCLEOTIDE SEQUENCE [LARGE SCALE GENOMIC DNA]</scope>
    <source>
        <strain evidence="2">CCMP621</strain>
    </source>
</reference>
<dbReference type="Proteomes" id="UP000243425">
    <property type="component" value="Nucleomorph 1"/>
</dbReference>
<geneLocation type="nucleomorph" evidence="1"/>
<dbReference type="AlphaFoldDB" id="Q3LWL9"/>